<reference evidence="2 3" key="1">
    <citation type="submission" date="2019-06" db="EMBL/GenBank/DDBJ databases">
        <authorList>
            <person name="Li J."/>
        </authorList>
    </citation>
    <scope>NUCLEOTIDE SEQUENCE [LARGE SCALE GENOMIC DNA]</scope>
    <source>
        <strain evidence="2 3">LMG 28165</strain>
    </source>
</reference>
<feature type="region of interest" description="Disordered" evidence="1">
    <location>
        <begin position="1"/>
        <end position="34"/>
    </location>
</feature>
<dbReference type="AlphaFoldDB" id="A0A5C4U539"/>
<proteinExistence type="predicted"/>
<accession>A0A5C4U539</accession>
<dbReference type="Pfam" id="PF12502">
    <property type="entry name" value="DUF3710"/>
    <property type="match status" value="1"/>
</dbReference>
<comment type="caution">
    <text evidence="2">The sequence shown here is derived from an EMBL/GenBank/DDBJ whole genome shotgun (WGS) entry which is preliminary data.</text>
</comment>
<protein>
    <submittedName>
        <fullName evidence="2">DUF3710 domain-containing protein</fullName>
    </submittedName>
</protein>
<evidence type="ECO:0000313" key="2">
    <source>
        <dbReference type="EMBL" id="TNL99193.1"/>
    </source>
</evidence>
<dbReference type="InterPro" id="IPR022183">
    <property type="entry name" value="DUF3710"/>
</dbReference>
<dbReference type="EMBL" id="VDHJ01000003">
    <property type="protein sequence ID" value="TNL99193.1"/>
    <property type="molecule type" value="Genomic_DNA"/>
</dbReference>
<dbReference type="RefSeq" id="WP_139464799.1">
    <property type="nucleotide sequence ID" value="NZ_VDHJ01000003.1"/>
</dbReference>
<dbReference type="Proteomes" id="UP000312032">
    <property type="component" value="Unassembled WGS sequence"/>
</dbReference>
<evidence type="ECO:0000256" key="1">
    <source>
        <dbReference type="SAM" id="MobiDB-lite"/>
    </source>
</evidence>
<name>A0A5C4U539_9CORY</name>
<organism evidence="2 3">
    <name type="scientific">Corynebacterium tapiri</name>
    <dbReference type="NCBI Taxonomy" id="1448266"/>
    <lineage>
        <taxon>Bacteria</taxon>
        <taxon>Bacillati</taxon>
        <taxon>Actinomycetota</taxon>
        <taxon>Actinomycetes</taxon>
        <taxon>Mycobacteriales</taxon>
        <taxon>Corynebacteriaceae</taxon>
        <taxon>Corynebacterium</taxon>
    </lineage>
</organism>
<sequence length="257" mass="27788">MPMWPFGKKNQDAPVQPAEELPVDQPEQPVGDEPVSGPFDGAEFNIEEFDFSEFSTGVLNLGSMKLPLPKGSQVQVEMGEQGPRMLHIVTESGRITPVAFAAPTAGGQWEEASEEICEGMNRDGLAAEFVDGPFGKEIVGEAGGNVMRVLGADGSRWMLRFTLASPAEKADQLAETARKLMACTFVYRGTDPMLAGTSLPVALPAPLVAQVQQAMQQRQNEAQAQRQYDEQALDEAAEALRQVGNPGAQRNQQTEDK</sequence>
<dbReference type="OrthoDB" id="8480367at2"/>
<keyword evidence="3" id="KW-1185">Reference proteome</keyword>
<gene>
    <name evidence="2" type="ORF">FHE74_02215</name>
</gene>
<evidence type="ECO:0000313" key="3">
    <source>
        <dbReference type="Proteomes" id="UP000312032"/>
    </source>
</evidence>